<name>A0A0V1DRI3_TRIPS</name>
<evidence type="ECO:0000313" key="2">
    <source>
        <dbReference type="Proteomes" id="UP000054632"/>
    </source>
</evidence>
<gene>
    <name evidence="1" type="ORF">T4A_496</name>
</gene>
<dbReference type="AlphaFoldDB" id="A0A0V1DRI3"/>
<dbReference type="Proteomes" id="UP000054632">
    <property type="component" value="Unassembled WGS sequence"/>
</dbReference>
<accession>A0A0V1DRI3</accession>
<comment type="caution">
    <text evidence="1">The sequence shown here is derived from an EMBL/GenBank/DDBJ whole genome shotgun (WGS) entry which is preliminary data.</text>
</comment>
<proteinExistence type="predicted"/>
<dbReference type="EMBL" id="JYDR01000602">
    <property type="protein sequence ID" value="KRY64173.1"/>
    <property type="molecule type" value="Genomic_DNA"/>
</dbReference>
<organism evidence="1 2">
    <name type="scientific">Trichinella pseudospiralis</name>
    <name type="common">Parasitic roundworm</name>
    <dbReference type="NCBI Taxonomy" id="6337"/>
    <lineage>
        <taxon>Eukaryota</taxon>
        <taxon>Metazoa</taxon>
        <taxon>Ecdysozoa</taxon>
        <taxon>Nematoda</taxon>
        <taxon>Enoplea</taxon>
        <taxon>Dorylaimia</taxon>
        <taxon>Trichinellida</taxon>
        <taxon>Trichinellidae</taxon>
        <taxon>Trichinella</taxon>
    </lineage>
</organism>
<evidence type="ECO:0000313" key="1">
    <source>
        <dbReference type="EMBL" id="KRY64173.1"/>
    </source>
</evidence>
<protein>
    <submittedName>
        <fullName evidence="1">Uncharacterized protein</fullName>
    </submittedName>
</protein>
<reference evidence="1 2" key="1">
    <citation type="submission" date="2015-01" db="EMBL/GenBank/DDBJ databases">
        <title>Evolution of Trichinella species and genotypes.</title>
        <authorList>
            <person name="Korhonen P.K."/>
            <person name="Edoardo P."/>
            <person name="Giuseppe L.R."/>
            <person name="Gasser R.B."/>
        </authorList>
    </citation>
    <scope>NUCLEOTIDE SEQUENCE [LARGE SCALE GENOMIC DNA]</scope>
    <source>
        <strain evidence="1">ISS13</strain>
    </source>
</reference>
<sequence length="66" mass="7346">MNFLGLPLSGQKTTMLTRSMDKMVAVFVDKSLESVLRGVGAHSRRLFKLYSPAIEDTLMAQENADK</sequence>